<gene>
    <name evidence="4" type="ORF">H7A79_2171</name>
</gene>
<protein>
    <submittedName>
        <fullName evidence="4">Type III restriction enzyme res subunit</fullName>
    </submittedName>
</protein>
<keyword evidence="5" id="KW-1185">Reference proteome</keyword>
<dbReference type="InterPro" id="IPR051268">
    <property type="entry name" value="Type-I_R_enzyme_R_subunit"/>
</dbReference>
<organism evidence="4 5">
    <name type="scientific">Neisseria musculi</name>
    <dbReference type="NCBI Taxonomy" id="1815583"/>
    <lineage>
        <taxon>Bacteria</taxon>
        <taxon>Pseudomonadati</taxon>
        <taxon>Pseudomonadota</taxon>
        <taxon>Betaproteobacteria</taxon>
        <taxon>Neisseriales</taxon>
        <taxon>Neisseriaceae</taxon>
        <taxon>Neisseria</taxon>
    </lineage>
</organism>
<dbReference type="InterPro" id="IPR040980">
    <property type="entry name" value="SWI2_SNF2"/>
</dbReference>
<dbReference type="GO" id="GO:0009307">
    <property type="term" value="P:DNA restriction-modification system"/>
    <property type="evidence" value="ECO:0007669"/>
    <property type="project" value="UniProtKB-KW"/>
</dbReference>
<sequence>MKEYQRFSPDSVNGSDSTVGLKRNLEKDDNKIIVTTIQKLNNLMKNEDSLPVYQQQVVFIFGECHRSQFGEVQKI</sequence>
<dbReference type="Gene3D" id="3.40.50.300">
    <property type="entry name" value="P-loop containing nucleotide triphosphate hydrolases"/>
    <property type="match status" value="1"/>
</dbReference>
<name>A0A7H1MFG8_9NEIS</name>
<dbReference type="PANTHER" id="PTHR30195">
    <property type="entry name" value="TYPE I SITE-SPECIFIC DEOXYRIBONUCLEASE PROTEIN SUBUNIT M AND R"/>
    <property type="match status" value="1"/>
</dbReference>
<feature type="region of interest" description="Disordered" evidence="2">
    <location>
        <begin position="1"/>
        <end position="22"/>
    </location>
</feature>
<evidence type="ECO:0000256" key="2">
    <source>
        <dbReference type="SAM" id="MobiDB-lite"/>
    </source>
</evidence>
<dbReference type="Proteomes" id="UP000516412">
    <property type="component" value="Chromosome"/>
</dbReference>
<keyword evidence="1" id="KW-0680">Restriction system</keyword>
<proteinExistence type="predicted"/>
<accession>A0A7H1MFG8</accession>
<dbReference type="InterPro" id="IPR027417">
    <property type="entry name" value="P-loop_NTPase"/>
</dbReference>
<dbReference type="EMBL" id="CP060414">
    <property type="protein sequence ID" value="QNT60383.1"/>
    <property type="molecule type" value="Genomic_DNA"/>
</dbReference>
<dbReference type="AlphaFoldDB" id="A0A7H1MFG8"/>
<evidence type="ECO:0000313" key="4">
    <source>
        <dbReference type="EMBL" id="QNT60383.1"/>
    </source>
</evidence>
<feature type="domain" description="SWI2/SNF2 ATPase" evidence="3">
    <location>
        <begin position="2"/>
        <end position="74"/>
    </location>
</feature>
<feature type="compositionally biased region" description="Polar residues" evidence="2">
    <location>
        <begin position="8"/>
        <end position="18"/>
    </location>
</feature>
<evidence type="ECO:0000313" key="5">
    <source>
        <dbReference type="Proteomes" id="UP000516412"/>
    </source>
</evidence>
<dbReference type="Pfam" id="PF18766">
    <property type="entry name" value="SWI2_SNF2"/>
    <property type="match status" value="1"/>
</dbReference>
<evidence type="ECO:0000259" key="3">
    <source>
        <dbReference type="Pfam" id="PF18766"/>
    </source>
</evidence>
<evidence type="ECO:0000256" key="1">
    <source>
        <dbReference type="ARBA" id="ARBA00022747"/>
    </source>
</evidence>
<dbReference type="PANTHER" id="PTHR30195:SF16">
    <property type="entry name" value="TYPE I RESTRICTION ENZYME ENDONUCLEASE SUBUNIT"/>
    <property type="match status" value="1"/>
</dbReference>
<dbReference type="KEGG" id="nmus:H7A79_2171"/>
<reference evidence="4" key="1">
    <citation type="submission" date="2024-06" db="EMBL/GenBank/DDBJ databases">
        <title>Complete Genome Sequence of mouse commensal type strain Neisseria musculi.</title>
        <authorList>
            <person name="Thapa E."/>
            <person name="Aluvathingal J."/>
            <person name="Nadendla S."/>
            <person name="Mehta A."/>
            <person name="Tettelin H."/>
            <person name="Weyand N.J."/>
        </authorList>
    </citation>
    <scope>NUCLEOTIDE SEQUENCE</scope>
    <source>
        <strain evidence="4">NW831</strain>
    </source>
</reference>